<protein>
    <submittedName>
        <fullName evidence="4">Uncharacterized protein K02A2.6-like</fullName>
    </submittedName>
</protein>
<evidence type="ECO:0000313" key="3">
    <source>
        <dbReference type="Proteomes" id="UP000695022"/>
    </source>
</evidence>
<dbReference type="InterPro" id="IPR001584">
    <property type="entry name" value="Integrase_cat-core"/>
</dbReference>
<dbReference type="RefSeq" id="XP_014675739.1">
    <property type="nucleotide sequence ID" value="XM_014820253.1"/>
</dbReference>
<organism evidence="3 4">
    <name type="scientific">Priapulus caudatus</name>
    <name type="common">Priapulid worm</name>
    <dbReference type="NCBI Taxonomy" id="37621"/>
    <lineage>
        <taxon>Eukaryota</taxon>
        <taxon>Metazoa</taxon>
        <taxon>Ecdysozoa</taxon>
        <taxon>Scalidophora</taxon>
        <taxon>Priapulida</taxon>
        <taxon>Priapulimorpha</taxon>
        <taxon>Priapulimorphida</taxon>
        <taxon>Priapulidae</taxon>
        <taxon>Priapulus</taxon>
    </lineage>
</organism>
<gene>
    <name evidence="4" type="primary">LOC106815744</name>
</gene>
<dbReference type="PANTHER" id="PTHR37984">
    <property type="entry name" value="PROTEIN CBG26694"/>
    <property type="match status" value="1"/>
</dbReference>
<dbReference type="SUPFAM" id="SSF53098">
    <property type="entry name" value="Ribonuclease H-like"/>
    <property type="match status" value="1"/>
</dbReference>
<reference evidence="4" key="1">
    <citation type="submission" date="2025-08" db="UniProtKB">
        <authorList>
            <consortium name="RefSeq"/>
        </authorList>
    </citation>
    <scope>IDENTIFICATION</scope>
</reference>
<feature type="compositionally biased region" description="Basic and acidic residues" evidence="1">
    <location>
        <begin position="318"/>
        <end position="327"/>
    </location>
</feature>
<proteinExistence type="predicted"/>
<dbReference type="InterPro" id="IPR012337">
    <property type="entry name" value="RNaseH-like_sf"/>
</dbReference>
<dbReference type="Gene3D" id="3.30.420.10">
    <property type="entry name" value="Ribonuclease H-like superfamily/Ribonuclease H"/>
    <property type="match status" value="1"/>
</dbReference>
<feature type="region of interest" description="Disordered" evidence="1">
    <location>
        <begin position="313"/>
        <end position="339"/>
    </location>
</feature>
<feature type="domain" description="Integrase catalytic" evidence="2">
    <location>
        <begin position="44"/>
        <end position="202"/>
    </location>
</feature>
<dbReference type="PROSITE" id="PS50994">
    <property type="entry name" value="INTEGRASE"/>
    <property type="match status" value="1"/>
</dbReference>
<dbReference type="GeneID" id="106815744"/>
<sequence length="396" mass="44529">MTMEQVAEETKTDTKLQAVMTSIRMGKWEPLVQSFKKVCPPEPLKPRPLPGGPWKEISIDFLGPLPSGDVLLVAIDNYSRFPEVEIISSTSAKTVIPKLDAMFARHGIPETVYSDNGPPFNSEDFKMFAKHLGFRHRPVTPLWPQANGEAEHFMSPLMKSIRAAHVDHRSWKQEFNTFLRQYRATPHATTAVSPAEALYNRQIRTTLPSRSLPAVASRNVHKVIKTTDELRKAKAKAYYDSRKNAKVSPLSIGDTVLVKQRRTNKMSTPFDPQPLTITARKGSMVTATRGGYSVTRNVSYFKPFQWRLPEPDALELDDPIRPPKDPPGHPNNTPLRPSPFDRHIFQALKLTQPVVPMSQIGTCDLLIPSNLPFTQSLKYGLGDQHEGRCRSKGIVH</sequence>
<evidence type="ECO:0000259" key="2">
    <source>
        <dbReference type="PROSITE" id="PS50994"/>
    </source>
</evidence>
<dbReference type="Proteomes" id="UP000695022">
    <property type="component" value="Unplaced"/>
</dbReference>
<keyword evidence="3" id="KW-1185">Reference proteome</keyword>
<dbReference type="InterPro" id="IPR050951">
    <property type="entry name" value="Retrovirus_Pol_polyprotein"/>
</dbReference>
<dbReference type="PANTHER" id="PTHR37984:SF11">
    <property type="entry name" value="INTEGRASE CATALYTIC DOMAIN-CONTAINING PROTEIN"/>
    <property type="match status" value="1"/>
</dbReference>
<evidence type="ECO:0000313" key="4">
    <source>
        <dbReference type="RefSeq" id="XP_014675739.1"/>
    </source>
</evidence>
<dbReference type="InterPro" id="IPR036397">
    <property type="entry name" value="RNaseH_sf"/>
</dbReference>
<evidence type="ECO:0000256" key="1">
    <source>
        <dbReference type="SAM" id="MobiDB-lite"/>
    </source>
</evidence>
<dbReference type="Pfam" id="PF00665">
    <property type="entry name" value="rve"/>
    <property type="match status" value="1"/>
</dbReference>
<accession>A0ABM1EU68</accession>
<name>A0ABM1EU68_PRICU</name>